<evidence type="ECO:0000256" key="1">
    <source>
        <dbReference type="SAM" id="Coils"/>
    </source>
</evidence>
<organism evidence="3 5">
    <name type="scientific">Haladaptatus paucihalophilus DX253</name>
    <dbReference type="NCBI Taxonomy" id="797209"/>
    <lineage>
        <taxon>Archaea</taxon>
        <taxon>Methanobacteriati</taxon>
        <taxon>Methanobacteriota</taxon>
        <taxon>Stenosarchaea group</taxon>
        <taxon>Halobacteria</taxon>
        <taxon>Halobacteriales</taxon>
        <taxon>Haladaptataceae</taxon>
        <taxon>Haladaptatus</taxon>
    </lineage>
</organism>
<reference evidence="4" key="3">
    <citation type="submission" date="2016-11" db="EMBL/GenBank/DDBJ databases">
        <authorList>
            <person name="Jaros S."/>
            <person name="Januszkiewicz K."/>
            <person name="Wedrychowicz H."/>
        </authorList>
    </citation>
    <scope>NUCLEOTIDE SEQUENCE [LARGE SCALE GENOMIC DNA]</scope>
    <source>
        <strain evidence="4">DX253</strain>
    </source>
</reference>
<feature type="coiled-coil region" evidence="1">
    <location>
        <begin position="114"/>
        <end position="159"/>
    </location>
</feature>
<dbReference type="OrthoDB" id="204360at2157"/>
<dbReference type="STRING" id="797209.GCA_000376445_02260"/>
<dbReference type="Pfam" id="PF23432">
    <property type="entry name" value="DUF7118"/>
    <property type="match status" value="1"/>
</dbReference>
<dbReference type="RefSeq" id="WP_007982213.1">
    <property type="nucleotide sequence ID" value="NZ_AEMG01000022.1"/>
</dbReference>
<dbReference type="eggNOG" id="arCOG04719">
    <property type="taxonomic scope" value="Archaea"/>
</dbReference>
<feature type="compositionally biased region" description="Basic and acidic residues" evidence="2">
    <location>
        <begin position="328"/>
        <end position="360"/>
    </location>
</feature>
<evidence type="ECO:0000256" key="2">
    <source>
        <dbReference type="SAM" id="MobiDB-lite"/>
    </source>
</evidence>
<sequence length="370" mass="42381">MSDPLTRLRDADEACREANAAVAEYGEESIRAVADAYDRATHLLDRYEGKATGTGDFQAFVQFQGQFADFVENLPDDLPAREAFERAENAIDKRRLSERDFENGRSALSPAEDIVALSDERNEARKRYRDVRHTVSQRVTELEERIADLERLRELGDADLDAPTELLREPIDAANDAITEAFESFTHDENVRELIEFLAATEHYPLIEFQPPPDELRAYLLDSDAGDLTLPELLEYAHYSRSKLEHYVADPAALKRAVATNETYLDRLGPEPLTIDWPPAAANELRWWCDEAIRVADRFAPPEAITRLREVERLTRDDDFERLRTAARARSELSNEERDRLARGDVTDELERARERKDTLSDALDEYPSR</sequence>
<accession>E7QXT4</accession>
<evidence type="ECO:0000313" key="3">
    <source>
        <dbReference type="EMBL" id="EFW90635.1"/>
    </source>
</evidence>
<evidence type="ECO:0000313" key="5">
    <source>
        <dbReference type="Proteomes" id="UP000003751"/>
    </source>
</evidence>
<gene>
    <name evidence="4" type="ORF">SAMN05444342_4136</name>
    <name evidence="3" type="ORF">ZOD2009_18115</name>
</gene>
<keyword evidence="6" id="KW-1185">Reference proteome</keyword>
<evidence type="ECO:0000313" key="4">
    <source>
        <dbReference type="EMBL" id="SHL56670.1"/>
    </source>
</evidence>
<protein>
    <submittedName>
        <fullName evidence="3">Uncharacterized protein</fullName>
    </submittedName>
</protein>
<dbReference type="PATRIC" id="fig|797209.4.peg.3546"/>
<dbReference type="EMBL" id="AEMG01000022">
    <property type="protein sequence ID" value="EFW90635.1"/>
    <property type="molecule type" value="Genomic_DNA"/>
</dbReference>
<feature type="region of interest" description="Disordered" evidence="2">
    <location>
        <begin position="328"/>
        <end position="370"/>
    </location>
</feature>
<name>E7QXT4_HALPU</name>
<evidence type="ECO:0000313" key="6">
    <source>
        <dbReference type="Proteomes" id="UP000184203"/>
    </source>
</evidence>
<reference evidence="6" key="2">
    <citation type="submission" date="2016-11" db="EMBL/GenBank/DDBJ databases">
        <authorList>
            <person name="Varghese N."/>
            <person name="Submissions S."/>
        </authorList>
    </citation>
    <scope>NUCLEOTIDE SEQUENCE [LARGE SCALE GENOMIC DNA]</scope>
    <source>
        <strain evidence="6">DX253</strain>
    </source>
</reference>
<proteinExistence type="predicted"/>
<dbReference type="Proteomes" id="UP000184203">
    <property type="component" value="Unassembled WGS sequence"/>
</dbReference>
<dbReference type="Proteomes" id="UP000003751">
    <property type="component" value="Unassembled WGS sequence"/>
</dbReference>
<reference evidence="3 5" key="1">
    <citation type="journal article" date="2014" name="ISME J.">
        <title>Trehalose/2-sulfotrehalose biosynthesis and glycine-betaine uptake are widely spread mechanisms for osmoadaptation in the Halobacteriales.</title>
        <authorList>
            <person name="Youssef N.H."/>
            <person name="Savage-Ashlock K.N."/>
            <person name="McCully A.L."/>
            <person name="Luedtke B."/>
            <person name="Shaw E.I."/>
            <person name="Hoff W.D."/>
            <person name="Elshahed M.S."/>
        </authorList>
    </citation>
    <scope>NUCLEOTIDE SEQUENCE [LARGE SCALE GENOMIC DNA]</scope>
    <source>
        <strain evidence="3 5">DX253</strain>
    </source>
</reference>
<dbReference type="InterPro" id="IPR055542">
    <property type="entry name" value="DUF7118"/>
</dbReference>
<keyword evidence="1" id="KW-0175">Coiled coil</keyword>
<dbReference type="AlphaFoldDB" id="E7QXT4"/>
<dbReference type="EMBL" id="FRAN01000008">
    <property type="protein sequence ID" value="SHL56670.1"/>
    <property type="molecule type" value="Genomic_DNA"/>
</dbReference>